<dbReference type="Pfam" id="PF07859">
    <property type="entry name" value="Abhydrolase_3"/>
    <property type="match status" value="1"/>
</dbReference>
<evidence type="ECO:0000256" key="4">
    <source>
        <dbReference type="SAM" id="Phobius"/>
    </source>
</evidence>
<evidence type="ECO:0000313" key="7">
    <source>
        <dbReference type="Proteomes" id="UP000760480"/>
    </source>
</evidence>
<evidence type="ECO:0000256" key="3">
    <source>
        <dbReference type="PROSITE-ProRule" id="PRU10038"/>
    </source>
</evidence>
<dbReference type="Gene3D" id="3.40.50.1820">
    <property type="entry name" value="alpha/beta hydrolase"/>
    <property type="match status" value="1"/>
</dbReference>
<evidence type="ECO:0000256" key="1">
    <source>
        <dbReference type="ARBA" id="ARBA00010515"/>
    </source>
</evidence>
<dbReference type="InterPro" id="IPR029058">
    <property type="entry name" value="AB_hydrolase_fold"/>
</dbReference>
<keyword evidence="4" id="KW-1133">Transmembrane helix</keyword>
<evidence type="ECO:0000256" key="2">
    <source>
        <dbReference type="ARBA" id="ARBA00022801"/>
    </source>
</evidence>
<comment type="caution">
    <text evidence="6">The sequence shown here is derived from an EMBL/GenBank/DDBJ whole genome shotgun (WGS) entry which is preliminary data.</text>
</comment>
<feature type="domain" description="Alpha/beta hydrolase fold-3" evidence="5">
    <location>
        <begin position="124"/>
        <end position="338"/>
    </location>
</feature>
<dbReference type="RefSeq" id="WP_169249960.1">
    <property type="nucleotide sequence ID" value="NZ_SPMZ01000058.1"/>
</dbReference>
<dbReference type="Proteomes" id="UP000760480">
    <property type="component" value="Unassembled WGS sequence"/>
</dbReference>
<dbReference type="InterPro" id="IPR033140">
    <property type="entry name" value="Lipase_GDXG_put_SER_AS"/>
</dbReference>
<protein>
    <submittedName>
        <fullName evidence="6">Alpha/beta hydrolase</fullName>
    </submittedName>
</protein>
<organism evidence="6 7">
    <name type="scientific">Candidatus Competibacter phosphatis</name>
    <dbReference type="NCBI Taxonomy" id="221280"/>
    <lineage>
        <taxon>Bacteria</taxon>
        <taxon>Pseudomonadati</taxon>
        <taxon>Pseudomonadota</taxon>
        <taxon>Gammaproteobacteria</taxon>
        <taxon>Candidatus Competibacteraceae</taxon>
        <taxon>Candidatus Competibacter</taxon>
    </lineage>
</organism>
<dbReference type="SUPFAM" id="SSF53474">
    <property type="entry name" value="alpha/beta-Hydrolases"/>
    <property type="match status" value="1"/>
</dbReference>
<dbReference type="EMBL" id="SPMZ01000058">
    <property type="protein sequence ID" value="NMQ20694.1"/>
    <property type="molecule type" value="Genomic_DNA"/>
</dbReference>
<dbReference type="PROSITE" id="PS01174">
    <property type="entry name" value="LIPASE_GDXG_SER"/>
    <property type="match status" value="1"/>
</dbReference>
<gene>
    <name evidence="6" type="ORF">E4P82_16735</name>
</gene>
<keyword evidence="2 6" id="KW-0378">Hydrolase</keyword>
<dbReference type="InterPro" id="IPR050300">
    <property type="entry name" value="GDXG_lipolytic_enzyme"/>
</dbReference>
<feature type="active site" evidence="3">
    <location>
        <position position="202"/>
    </location>
</feature>
<sequence>MLNWTVLTALLVVLFMAWLSIRIFLQGPTLRDYDQVPPNGRVGSRERASPAHQEAVRRLEQTTAEIHAAPRKQRRATIRRVMARGFVAPPLLAGDTDYQLREIDAGGVPGKWVLAPDSDPHRRLLYLHGGSFISGCPRGHRVITTKLAQVTGASILALDYRLMPEHSRRDINADCQAGYRWILDHGPTGPAPVRELFVAGDSAGGGLALMLAAWARDAGLRPAQGVIALSPGVDLTLSSPTIKSNLKTDLVLGPGLKGFLCIPRPIQLLMIWGLNRMAPPNPLVSPVFGDLSGLPPILVQVSETEMMLGDARRYVNKARAAGSHAELETWPDMLHVWHLFEPILPEAGEAFERIGQFVEDCISRPNNV</sequence>
<proteinExistence type="inferred from homology"/>
<accession>A0ABX1TPU6</accession>
<keyword evidence="4" id="KW-0812">Transmembrane</keyword>
<dbReference type="InterPro" id="IPR013094">
    <property type="entry name" value="AB_hydrolase_3"/>
</dbReference>
<name>A0ABX1TPU6_9GAMM</name>
<reference evidence="6 7" key="1">
    <citation type="submission" date="2019-03" db="EMBL/GenBank/DDBJ databases">
        <title>Metabolic reconstructions from genomes of highly enriched 'Candidatus Accumulibacter' and 'Candidatus Competibacter' bioreactor populations.</title>
        <authorList>
            <person name="Annavajhala M.K."/>
            <person name="Welles L."/>
            <person name="Abbas B."/>
            <person name="Sorokin D."/>
            <person name="Park H."/>
            <person name="Van Loosdrecht M."/>
            <person name="Chandran K."/>
        </authorList>
    </citation>
    <scope>NUCLEOTIDE SEQUENCE [LARGE SCALE GENOMIC DNA]</scope>
    <source>
        <strain evidence="6 7">SBR_G</strain>
    </source>
</reference>
<comment type="similarity">
    <text evidence="1">Belongs to the 'GDXG' lipolytic enzyme family.</text>
</comment>
<feature type="transmembrane region" description="Helical" evidence="4">
    <location>
        <begin position="6"/>
        <end position="25"/>
    </location>
</feature>
<dbReference type="GO" id="GO:0016787">
    <property type="term" value="F:hydrolase activity"/>
    <property type="evidence" value="ECO:0007669"/>
    <property type="project" value="UniProtKB-KW"/>
</dbReference>
<keyword evidence="7" id="KW-1185">Reference proteome</keyword>
<keyword evidence="4" id="KW-0472">Membrane</keyword>
<evidence type="ECO:0000259" key="5">
    <source>
        <dbReference type="Pfam" id="PF07859"/>
    </source>
</evidence>
<evidence type="ECO:0000313" key="6">
    <source>
        <dbReference type="EMBL" id="NMQ20694.1"/>
    </source>
</evidence>
<dbReference type="PANTHER" id="PTHR48081">
    <property type="entry name" value="AB HYDROLASE SUPERFAMILY PROTEIN C4A8.06C"/>
    <property type="match status" value="1"/>
</dbReference>
<dbReference type="PANTHER" id="PTHR48081:SF30">
    <property type="entry name" value="ACETYL-HYDROLASE LIPR-RELATED"/>
    <property type="match status" value="1"/>
</dbReference>